<dbReference type="InterPro" id="IPR001647">
    <property type="entry name" value="HTH_TetR"/>
</dbReference>
<protein>
    <submittedName>
        <fullName evidence="6">TetR/AcrR family transcriptional regulator</fullName>
    </submittedName>
</protein>
<evidence type="ECO:0000259" key="5">
    <source>
        <dbReference type="PROSITE" id="PS50977"/>
    </source>
</evidence>
<dbReference type="InterPro" id="IPR009057">
    <property type="entry name" value="Homeodomain-like_sf"/>
</dbReference>
<reference evidence="6 7" key="1">
    <citation type="submission" date="2019-07" db="EMBL/GenBank/DDBJ databases">
        <title>Complete Genome Sequence of drought tolerant Plant Growth-Promoting Rhizobacterium Glutamicibacter halophytocola DR408.</title>
        <authorList>
            <person name="Nishu S.D."/>
            <person name="Lee T.K."/>
        </authorList>
    </citation>
    <scope>NUCLEOTIDE SEQUENCE [LARGE SCALE GENOMIC DNA]</scope>
    <source>
        <strain evidence="6 7">DR408</strain>
    </source>
</reference>
<dbReference type="Gene3D" id="1.10.357.10">
    <property type="entry name" value="Tetracycline Repressor, domain 2"/>
    <property type="match status" value="1"/>
</dbReference>
<dbReference type="SUPFAM" id="SSF46689">
    <property type="entry name" value="Homeodomain-like"/>
    <property type="match status" value="1"/>
</dbReference>
<dbReference type="Pfam" id="PF00440">
    <property type="entry name" value="TetR_N"/>
    <property type="match status" value="1"/>
</dbReference>
<evidence type="ECO:0000256" key="1">
    <source>
        <dbReference type="ARBA" id="ARBA00023015"/>
    </source>
</evidence>
<keyword evidence="3" id="KW-0804">Transcription</keyword>
<dbReference type="RefSeq" id="WP_060702602.1">
    <property type="nucleotide sequence ID" value="NZ_CP012750.1"/>
</dbReference>
<dbReference type="EMBL" id="CP042260">
    <property type="protein sequence ID" value="QDY66318.1"/>
    <property type="molecule type" value="Genomic_DNA"/>
</dbReference>
<evidence type="ECO:0000313" key="7">
    <source>
        <dbReference type="Proteomes" id="UP000320717"/>
    </source>
</evidence>
<evidence type="ECO:0000256" key="2">
    <source>
        <dbReference type="ARBA" id="ARBA00023125"/>
    </source>
</evidence>
<dbReference type="PROSITE" id="PS50977">
    <property type="entry name" value="HTH_TETR_2"/>
    <property type="match status" value="1"/>
</dbReference>
<dbReference type="PRINTS" id="PR00455">
    <property type="entry name" value="HTHTETR"/>
</dbReference>
<dbReference type="InterPro" id="IPR050109">
    <property type="entry name" value="HTH-type_TetR-like_transc_reg"/>
</dbReference>
<dbReference type="PANTHER" id="PTHR30055">
    <property type="entry name" value="HTH-TYPE TRANSCRIPTIONAL REGULATOR RUTR"/>
    <property type="match status" value="1"/>
</dbReference>
<accession>A0ABX5Y9I2</accession>
<feature type="DNA-binding region" description="H-T-H motif" evidence="4">
    <location>
        <begin position="19"/>
        <end position="38"/>
    </location>
</feature>
<organism evidence="6 7">
    <name type="scientific">Glutamicibacter halophytocola</name>
    <dbReference type="NCBI Taxonomy" id="1933880"/>
    <lineage>
        <taxon>Bacteria</taxon>
        <taxon>Bacillati</taxon>
        <taxon>Actinomycetota</taxon>
        <taxon>Actinomycetes</taxon>
        <taxon>Micrococcales</taxon>
        <taxon>Micrococcaceae</taxon>
        <taxon>Glutamicibacter</taxon>
    </lineage>
</organism>
<keyword evidence="7" id="KW-1185">Reference proteome</keyword>
<feature type="domain" description="HTH tetR-type" evidence="5">
    <location>
        <begin position="1"/>
        <end position="56"/>
    </location>
</feature>
<evidence type="ECO:0000256" key="4">
    <source>
        <dbReference type="PROSITE-ProRule" id="PRU00335"/>
    </source>
</evidence>
<dbReference type="SUPFAM" id="SSF48498">
    <property type="entry name" value="Tetracyclin repressor-like, C-terminal domain"/>
    <property type="match status" value="1"/>
</dbReference>
<dbReference type="Proteomes" id="UP000320717">
    <property type="component" value="Chromosome"/>
</dbReference>
<gene>
    <name evidence="6" type="ORF">FQA45_08300</name>
</gene>
<evidence type="ECO:0000256" key="3">
    <source>
        <dbReference type="ARBA" id="ARBA00023163"/>
    </source>
</evidence>
<proteinExistence type="predicted"/>
<keyword evidence="2 4" id="KW-0238">DNA-binding</keyword>
<evidence type="ECO:0000313" key="6">
    <source>
        <dbReference type="EMBL" id="QDY66318.1"/>
    </source>
</evidence>
<name>A0ABX5Y9I2_9MICC</name>
<sequence>MIINSAERLLAESATGDISTRAVCEAAGVTQPVLYRHFGDKDGLLAAVADHVWENYLSAKRSTKNSDDALEDLRRGWDNHTAFALENPHAYRLVFGTALAARPAAMGEAMKLLVGITSRLAAEGRLLLGPEQAARVIMAANSGLALGLILRGDADQDPKQASYQSREATLRGILSGAEASASPAAQAATTLRAQLAESSDFTPAEAYLLNEWLDRFQAGNKTK</sequence>
<keyword evidence="1" id="KW-0805">Transcription regulation</keyword>
<dbReference type="PANTHER" id="PTHR30055:SF234">
    <property type="entry name" value="HTH-TYPE TRANSCRIPTIONAL REGULATOR BETI"/>
    <property type="match status" value="1"/>
</dbReference>
<dbReference type="InterPro" id="IPR036271">
    <property type="entry name" value="Tet_transcr_reg_TetR-rel_C_sf"/>
</dbReference>